<feature type="compositionally biased region" description="Basic residues" evidence="13">
    <location>
        <begin position="170"/>
        <end position="180"/>
    </location>
</feature>
<evidence type="ECO:0000256" key="4">
    <source>
        <dbReference type="ARBA" id="ARBA00022448"/>
    </source>
</evidence>
<feature type="compositionally biased region" description="Basic and acidic residues" evidence="13">
    <location>
        <begin position="181"/>
        <end position="194"/>
    </location>
</feature>
<dbReference type="Proteomes" id="UP000245207">
    <property type="component" value="Unassembled WGS sequence"/>
</dbReference>
<dbReference type="GO" id="GO:0006397">
    <property type="term" value="P:mRNA processing"/>
    <property type="evidence" value="ECO:0007669"/>
    <property type="project" value="UniProtKB-KW"/>
</dbReference>
<dbReference type="AlphaFoldDB" id="A0A2U1MDC1"/>
<evidence type="ECO:0000256" key="8">
    <source>
        <dbReference type="ARBA" id="ARBA00022845"/>
    </source>
</evidence>
<feature type="region of interest" description="Disordered" evidence="13">
    <location>
        <begin position="377"/>
        <end position="470"/>
    </location>
</feature>
<comment type="subcellular location">
    <subcellularLocation>
        <location evidence="2">Cytoplasm</location>
    </subcellularLocation>
    <subcellularLocation>
        <location evidence="1">Nucleus</location>
    </subcellularLocation>
</comment>
<evidence type="ECO:0000256" key="11">
    <source>
        <dbReference type="ARBA" id="ARBA00023187"/>
    </source>
</evidence>
<keyword evidence="4" id="KW-0813">Transport</keyword>
<evidence type="ECO:0000256" key="1">
    <source>
        <dbReference type="ARBA" id="ARBA00004123"/>
    </source>
</evidence>
<keyword evidence="6" id="KW-0507">mRNA processing</keyword>
<evidence type="ECO:0000256" key="10">
    <source>
        <dbReference type="ARBA" id="ARBA00023161"/>
    </source>
</evidence>
<feature type="region of interest" description="Disordered" evidence="13">
    <location>
        <begin position="352"/>
        <end position="371"/>
    </location>
</feature>
<evidence type="ECO:0000256" key="9">
    <source>
        <dbReference type="ARBA" id="ARBA00022884"/>
    </source>
</evidence>
<proteinExistence type="inferred from homology"/>
<dbReference type="InterPro" id="IPR044796">
    <property type="entry name" value="MLN51_plant"/>
</dbReference>
<dbReference type="GO" id="GO:0003729">
    <property type="term" value="F:mRNA binding"/>
    <property type="evidence" value="ECO:0007669"/>
    <property type="project" value="InterPro"/>
</dbReference>
<keyword evidence="5" id="KW-0963">Cytoplasm</keyword>
<evidence type="ECO:0000313" key="16">
    <source>
        <dbReference type="Proteomes" id="UP000245207"/>
    </source>
</evidence>
<dbReference type="GO" id="GO:0000184">
    <property type="term" value="P:nuclear-transcribed mRNA catabolic process, nonsense-mediated decay"/>
    <property type="evidence" value="ECO:0007669"/>
    <property type="project" value="UniProtKB-KW"/>
</dbReference>
<feature type="region of interest" description="Disordered" evidence="13">
    <location>
        <begin position="545"/>
        <end position="564"/>
    </location>
</feature>
<feature type="domain" description="Btz" evidence="14">
    <location>
        <begin position="136"/>
        <end position="180"/>
    </location>
</feature>
<keyword evidence="7" id="KW-0509">mRNA transport</keyword>
<feature type="compositionally biased region" description="Low complexity" evidence="13">
    <location>
        <begin position="424"/>
        <end position="436"/>
    </location>
</feature>
<feature type="compositionally biased region" description="Low complexity" evidence="13">
    <location>
        <begin position="247"/>
        <end position="278"/>
    </location>
</feature>
<feature type="compositionally biased region" description="Polar residues" evidence="13">
    <location>
        <begin position="318"/>
        <end position="333"/>
    </location>
</feature>
<dbReference type="OrthoDB" id="660348at2759"/>
<dbReference type="GO" id="GO:0005737">
    <property type="term" value="C:cytoplasm"/>
    <property type="evidence" value="ECO:0007669"/>
    <property type="project" value="UniProtKB-SubCell"/>
</dbReference>
<feature type="region of interest" description="Disordered" evidence="13">
    <location>
        <begin position="165"/>
        <end position="333"/>
    </location>
</feature>
<evidence type="ECO:0000256" key="3">
    <source>
        <dbReference type="ARBA" id="ARBA00009548"/>
    </source>
</evidence>
<dbReference type="Pfam" id="PF09405">
    <property type="entry name" value="Btz"/>
    <property type="match status" value="1"/>
</dbReference>
<feature type="compositionally biased region" description="Low complexity" evidence="13">
    <location>
        <begin position="197"/>
        <end position="206"/>
    </location>
</feature>
<evidence type="ECO:0000256" key="6">
    <source>
        <dbReference type="ARBA" id="ARBA00022664"/>
    </source>
</evidence>
<keyword evidence="16" id="KW-1185">Reference proteome</keyword>
<feature type="compositionally biased region" description="Acidic residues" evidence="13">
    <location>
        <begin position="1"/>
        <end position="12"/>
    </location>
</feature>
<feature type="compositionally biased region" description="Polar residues" evidence="13">
    <location>
        <begin position="411"/>
        <end position="423"/>
    </location>
</feature>
<keyword evidence="12" id="KW-0539">Nucleus</keyword>
<feature type="compositionally biased region" description="Low complexity" evidence="13">
    <location>
        <begin position="386"/>
        <end position="403"/>
    </location>
</feature>
<keyword evidence="10" id="KW-0866">Nonsense-mediated mRNA decay</keyword>
<comment type="caution">
    <text evidence="15">The sequence shown here is derived from an EMBL/GenBank/DDBJ whole genome shotgun (WGS) entry which is preliminary data.</text>
</comment>
<evidence type="ECO:0000256" key="5">
    <source>
        <dbReference type="ARBA" id="ARBA00022490"/>
    </source>
</evidence>
<comment type="similarity">
    <text evidence="3">Belongs to the CASC3 family.</text>
</comment>
<keyword evidence="9" id="KW-0694">RNA-binding</keyword>
<evidence type="ECO:0000313" key="15">
    <source>
        <dbReference type="EMBL" id="PWA59182.1"/>
    </source>
</evidence>
<dbReference type="InterPro" id="IPR018545">
    <property type="entry name" value="Btz_dom"/>
</dbReference>
<dbReference type="STRING" id="35608.A0A2U1MDC1"/>
<evidence type="ECO:0000259" key="14">
    <source>
        <dbReference type="Pfam" id="PF09405"/>
    </source>
</evidence>
<feature type="region of interest" description="Disordered" evidence="13">
    <location>
        <begin position="1"/>
        <end position="40"/>
    </location>
</feature>
<dbReference type="GO" id="GO:0051028">
    <property type="term" value="P:mRNA transport"/>
    <property type="evidence" value="ECO:0007669"/>
    <property type="project" value="UniProtKB-KW"/>
</dbReference>
<protein>
    <recommendedName>
        <fullName evidence="14">Btz domain-containing protein</fullName>
    </recommendedName>
</protein>
<dbReference type="GO" id="GO:0008380">
    <property type="term" value="P:RNA splicing"/>
    <property type="evidence" value="ECO:0007669"/>
    <property type="project" value="UniProtKB-KW"/>
</dbReference>
<sequence length="576" mass="63739">MADEEEEYESDPEQAKLSLKMRRRTVASDDEEEDDDDNNNDVRVSSRAFLRYWHLQTKLVDNLEIDKLTCNRDLDVHNRVSLNQFDVKRYWHLQTRQLECVRAKVFESVRCKKEEALTIITLLLSVYKLLIMRTLGGRKLWELRDEKKWGHDKFEELTTHERHYDEGRRLPRGRNRARGRNRGEDRQIARENRPKAQNNNNNNQINAPKSVRGRGPRRYQPSTDKNYGAPAQSRPPAKPMDKTSHVSSGRASTATSTSESSHVPVGNNVVASNLNSASPPFYPSGSSNKEPNLTQKKDGQTGSLNRGARPPVLRENYAISQSNNLRGRNSSDSLGMDKLYIDDSVSSIQPNNRGLSYINSSQPSQTRAVGRGPVSFGQAAYQPVPSHNQVNRVSSSSQVNSFQRAPVPNQFHPNIQLSGQQYMPRSASGSRASSPPKTSGPMHAIESMDLESSTESNDSKTALVGKGKGSIPSSGMNSFSYAGAQLMGASGSLGGNYGDQNFPGAPTFLPGQHPGGLGVPAVGMAFPGYVGQPNGMGNSEMTCKDNNTHKPGNEVKPSQKPGKTQFWFLKRNLDNL</sequence>
<dbReference type="EMBL" id="PKPP01005697">
    <property type="protein sequence ID" value="PWA59182.1"/>
    <property type="molecule type" value="Genomic_DNA"/>
</dbReference>
<evidence type="ECO:0000256" key="2">
    <source>
        <dbReference type="ARBA" id="ARBA00004496"/>
    </source>
</evidence>
<evidence type="ECO:0000256" key="12">
    <source>
        <dbReference type="ARBA" id="ARBA00023242"/>
    </source>
</evidence>
<dbReference type="PANTHER" id="PTHR46837:SF5">
    <property type="entry name" value="PROTEIN MLN51 HOMOLOG"/>
    <property type="match status" value="1"/>
</dbReference>
<feature type="compositionally biased region" description="Polar residues" evidence="13">
    <location>
        <begin position="450"/>
        <end position="460"/>
    </location>
</feature>
<accession>A0A2U1MDC1</accession>
<name>A0A2U1MDC1_ARTAN</name>
<organism evidence="15 16">
    <name type="scientific">Artemisia annua</name>
    <name type="common">Sweet wormwood</name>
    <dbReference type="NCBI Taxonomy" id="35608"/>
    <lineage>
        <taxon>Eukaryota</taxon>
        <taxon>Viridiplantae</taxon>
        <taxon>Streptophyta</taxon>
        <taxon>Embryophyta</taxon>
        <taxon>Tracheophyta</taxon>
        <taxon>Spermatophyta</taxon>
        <taxon>Magnoliopsida</taxon>
        <taxon>eudicotyledons</taxon>
        <taxon>Gunneridae</taxon>
        <taxon>Pentapetalae</taxon>
        <taxon>asterids</taxon>
        <taxon>campanulids</taxon>
        <taxon>Asterales</taxon>
        <taxon>Asteraceae</taxon>
        <taxon>Asteroideae</taxon>
        <taxon>Anthemideae</taxon>
        <taxon>Artemisiinae</taxon>
        <taxon>Artemisia</taxon>
    </lineage>
</organism>
<reference evidence="15 16" key="1">
    <citation type="journal article" date="2018" name="Mol. Plant">
        <title>The genome of Artemisia annua provides insight into the evolution of Asteraceae family and artemisinin biosynthesis.</title>
        <authorList>
            <person name="Shen Q."/>
            <person name="Zhang L."/>
            <person name="Liao Z."/>
            <person name="Wang S."/>
            <person name="Yan T."/>
            <person name="Shi P."/>
            <person name="Liu M."/>
            <person name="Fu X."/>
            <person name="Pan Q."/>
            <person name="Wang Y."/>
            <person name="Lv Z."/>
            <person name="Lu X."/>
            <person name="Zhang F."/>
            <person name="Jiang W."/>
            <person name="Ma Y."/>
            <person name="Chen M."/>
            <person name="Hao X."/>
            <person name="Li L."/>
            <person name="Tang Y."/>
            <person name="Lv G."/>
            <person name="Zhou Y."/>
            <person name="Sun X."/>
            <person name="Brodelius P.E."/>
            <person name="Rose J.K.C."/>
            <person name="Tang K."/>
        </authorList>
    </citation>
    <scope>NUCLEOTIDE SEQUENCE [LARGE SCALE GENOMIC DNA]</scope>
    <source>
        <strain evidence="16">cv. Huhao1</strain>
        <tissue evidence="15">Leaf</tissue>
    </source>
</reference>
<feature type="compositionally biased region" description="Acidic residues" evidence="13">
    <location>
        <begin position="28"/>
        <end position="39"/>
    </location>
</feature>
<evidence type="ECO:0000256" key="13">
    <source>
        <dbReference type="SAM" id="MobiDB-lite"/>
    </source>
</evidence>
<evidence type="ECO:0000256" key="7">
    <source>
        <dbReference type="ARBA" id="ARBA00022816"/>
    </source>
</evidence>
<dbReference type="GO" id="GO:0035145">
    <property type="term" value="C:exon-exon junction complex"/>
    <property type="evidence" value="ECO:0007669"/>
    <property type="project" value="InterPro"/>
</dbReference>
<feature type="compositionally biased region" description="Polar residues" evidence="13">
    <location>
        <begin position="284"/>
        <end position="304"/>
    </location>
</feature>
<keyword evidence="11" id="KW-0508">mRNA splicing</keyword>
<gene>
    <name evidence="15" type="ORF">CTI12_AA308910</name>
</gene>
<keyword evidence="8" id="KW-0810">Translation regulation</keyword>
<feature type="compositionally biased region" description="Polar residues" evidence="13">
    <location>
        <begin position="352"/>
        <end position="367"/>
    </location>
</feature>
<dbReference type="GO" id="GO:0006417">
    <property type="term" value="P:regulation of translation"/>
    <property type="evidence" value="ECO:0007669"/>
    <property type="project" value="UniProtKB-KW"/>
</dbReference>
<dbReference type="PANTHER" id="PTHR46837">
    <property type="entry name" value="PROTEIN MLN51 HOMOLOG"/>
    <property type="match status" value="1"/>
</dbReference>